<feature type="compositionally biased region" description="Polar residues" evidence="1">
    <location>
        <begin position="52"/>
        <end position="61"/>
    </location>
</feature>
<protein>
    <submittedName>
        <fullName evidence="2">Uncharacterized protein</fullName>
    </submittedName>
</protein>
<accession>A0A0N0DS46</accession>
<feature type="region of interest" description="Disordered" evidence="1">
    <location>
        <begin position="503"/>
        <end position="524"/>
    </location>
</feature>
<feature type="compositionally biased region" description="Polar residues" evidence="1">
    <location>
        <begin position="88"/>
        <end position="118"/>
    </location>
</feature>
<comment type="caution">
    <text evidence="2">The sequence shown here is derived from an EMBL/GenBank/DDBJ whole genome shotgun (WGS) entry which is preliminary data.</text>
</comment>
<reference evidence="2 3" key="1">
    <citation type="submission" date="2015-07" db="EMBL/GenBank/DDBJ databases">
        <title>High-quality genome of monoxenous trypanosomatid Leptomonas pyrrhocoris.</title>
        <authorList>
            <person name="Flegontov P."/>
            <person name="Butenko A."/>
            <person name="Firsov S."/>
            <person name="Vlcek C."/>
            <person name="Logacheva M.D."/>
            <person name="Field M."/>
            <person name="Filatov D."/>
            <person name="Flegontova O."/>
            <person name="Gerasimov E."/>
            <person name="Jackson A.P."/>
            <person name="Kelly S."/>
            <person name="Opperdoes F."/>
            <person name="O'Reilly A."/>
            <person name="Votypka J."/>
            <person name="Yurchenko V."/>
            <person name="Lukes J."/>
        </authorList>
    </citation>
    <scope>NUCLEOTIDE SEQUENCE [LARGE SCALE GENOMIC DNA]</scope>
    <source>
        <strain evidence="2">H10</strain>
    </source>
</reference>
<dbReference type="PANTHER" id="PTHR39666:SF1">
    <property type="entry name" value="NUCLEAR PORE COMPLEX NUP2_50_61 DOMAIN-CONTAINING PROTEIN"/>
    <property type="match status" value="1"/>
</dbReference>
<dbReference type="Proteomes" id="UP000037923">
    <property type="component" value="Unassembled WGS sequence"/>
</dbReference>
<dbReference type="AlphaFoldDB" id="A0A0N0DS46"/>
<feature type="compositionally biased region" description="Low complexity" evidence="1">
    <location>
        <begin position="270"/>
        <end position="293"/>
    </location>
</feature>
<dbReference type="OMA" id="QRWCVED"/>
<feature type="compositionally biased region" description="Basic and acidic residues" evidence="1">
    <location>
        <begin position="393"/>
        <end position="413"/>
    </location>
</feature>
<dbReference type="PANTHER" id="PTHR39666">
    <property type="entry name" value="RANBP2-TYPE DOMAIN-CONTAINING PROTEIN"/>
    <property type="match status" value="1"/>
</dbReference>
<evidence type="ECO:0000313" key="2">
    <source>
        <dbReference type="EMBL" id="KPA75411.1"/>
    </source>
</evidence>
<dbReference type="EMBL" id="LGTL01000025">
    <property type="protein sequence ID" value="KPA75411.1"/>
    <property type="molecule type" value="Genomic_DNA"/>
</dbReference>
<gene>
    <name evidence="2" type="ORF">ABB37_08681</name>
</gene>
<sequence length="917" mass="97896">MSSSSAKVLYREQLVALYAKHDPAKLVNIDDLLQRFAGHEEALVRTVERKYAQSTQQAVPSSSPPHRGLSPNAPNLHERIAEVAPSPEHSTAAENASYSTSQLAAATEASSLPSGATTENKRAAAGMGSYRARLTRLFEAHAPVRVSRVDHELEKYKGREEELLKAAVARFGPEPPAPPAPVTISAVPPNETSDVSIANAVSPNCSAVLAAPSRDYRSRAVELYLRYDPSKAHKVDAQLSKFSGREEAYLRALEKKLQENSTAGDNKKNSAASTGNASAPPSTTPAALRAATPDSEDTYKQRLTRLYALYAPAKVHHTTRQLQRYPGREEEVIQAAVAKYGPEPTPDGDGPGGAPLERPSADGESPATTKAVGGDGLVGEVAKVTGLTAEAGDAERKDKTMEVAAETRAREEEAAAAAAEARTREEEATAAAAAEARAHQEEAAAAAAEARTREEESAAAAAAEARAHQEEAAAAAAEARAREEEVAVDAEPHSIALTLFPSTAQPSASTPSGKVAAPPSSLVAQPDEPPLDAATAVLKCVSRTPLFGVTLYDFFRVLGTVTVSAKEVVTMRVATTLLRAIDPDPSRLIASRDRDTPSAGAEEFVSEVELRDCVLQFCVGETEKGVQKRQRAVQSVHGAIQRMSDFVKTCRRAVLQQQRQPAPLSAGFWVHRAVQPRVMPRWDRCWAKTSAEGDTLCICVPGSAKPQMRIPFSRVVQCFRDGHAAGAPPAYARNGLVFQLTTGNPPLQVVVCPEGSDVGDRLLAGVRAWSGAQSPSRRGSDADLPTVLSATSPSKLHSRVTDAASSSSRVSQTMRVWSVAKGTSTYERQSWEVTDDSLRMTSLPSQQVTTCATAEITTIMAETEPPVPLPVRTACGFMLCLRSGSSIMAFTEHPQERARVLERLSQSRLLLQFDAAS</sequence>
<feature type="region of interest" description="Disordered" evidence="1">
    <location>
        <begin position="85"/>
        <end position="119"/>
    </location>
</feature>
<evidence type="ECO:0000256" key="1">
    <source>
        <dbReference type="SAM" id="MobiDB-lite"/>
    </source>
</evidence>
<dbReference type="VEuPathDB" id="TriTrypDB:LpyrH10_25_1790"/>
<dbReference type="GeneID" id="26908965"/>
<feature type="region of interest" description="Disordered" evidence="1">
    <location>
        <begin position="769"/>
        <end position="805"/>
    </location>
</feature>
<dbReference type="RefSeq" id="XP_015653850.1">
    <property type="nucleotide sequence ID" value="XM_015807768.1"/>
</dbReference>
<name>A0A0N0DS46_LEPPY</name>
<keyword evidence="3" id="KW-1185">Reference proteome</keyword>
<feature type="region of interest" description="Disordered" evidence="1">
    <location>
        <begin position="340"/>
        <end position="481"/>
    </location>
</feature>
<organism evidence="2 3">
    <name type="scientific">Leptomonas pyrrhocoris</name>
    <name type="common">Firebug parasite</name>
    <dbReference type="NCBI Taxonomy" id="157538"/>
    <lineage>
        <taxon>Eukaryota</taxon>
        <taxon>Discoba</taxon>
        <taxon>Euglenozoa</taxon>
        <taxon>Kinetoplastea</taxon>
        <taxon>Metakinetoplastina</taxon>
        <taxon>Trypanosomatida</taxon>
        <taxon>Trypanosomatidae</taxon>
        <taxon>Leishmaniinae</taxon>
        <taxon>Leptomonas</taxon>
    </lineage>
</organism>
<dbReference type="OrthoDB" id="277199at2759"/>
<feature type="region of interest" description="Disordered" evidence="1">
    <location>
        <begin position="51"/>
        <end position="73"/>
    </location>
</feature>
<feature type="region of interest" description="Disordered" evidence="1">
    <location>
        <begin position="258"/>
        <end position="296"/>
    </location>
</feature>
<feature type="compositionally biased region" description="Low complexity" evidence="1">
    <location>
        <begin position="503"/>
        <end position="512"/>
    </location>
</feature>
<proteinExistence type="predicted"/>
<evidence type="ECO:0000313" key="3">
    <source>
        <dbReference type="Proteomes" id="UP000037923"/>
    </source>
</evidence>